<evidence type="ECO:0000259" key="1">
    <source>
        <dbReference type="Pfam" id="PF08241"/>
    </source>
</evidence>
<proteinExistence type="predicted"/>
<dbReference type="EMBL" id="QPMH01000003">
    <property type="protein sequence ID" value="RDD63019.1"/>
    <property type="molecule type" value="Genomic_DNA"/>
</dbReference>
<sequence>MTSGGGGAGHGQHWDPDRYRREAGFVAELGRPLLELLQPQAGECILDLGCGDGRLTAELADAGADVAGSDLSVEQVTAARRLGLAVCAADGHALPFKDDAFDAVLSNAALHWMQKPDAVLAEVRRVLKPGGRFIAEMGGAGNVARIVGAVASAMAQRALDFSAAWPWYFPAPDAYREKLQAVGFTVERMEHFPRPTPLPADISGWLATFAESFLSHVPPDQRDAFIAEVRAALQVHQRDESGQWSADYVRLRFKAVLAD</sequence>
<dbReference type="Proteomes" id="UP000253941">
    <property type="component" value="Unassembled WGS sequence"/>
</dbReference>
<reference evidence="2 3" key="1">
    <citation type="submission" date="2018-07" db="EMBL/GenBank/DDBJ databases">
        <title>Venubactetium sediminum gen. nov., sp. nov., isolated from a marine solar saltern.</title>
        <authorList>
            <person name="Wang S."/>
        </authorList>
    </citation>
    <scope>NUCLEOTIDE SEQUENCE [LARGE SCALE GENOMIC DNA]</scope>
    <source>
        <strain evidence="2 3">WD2A32</strain>
    </source>
</reference>
<comment type="caution">
    <text evidence="2">The sequence shown here is derived from an EMBL/GenBank/DDBJ whole genome shotgun (WGS) entry which is preliminary data.</text>
</comment>
<protein>
    <submittedName>
        <fullName evidence="2">SAM-dependent methyltransferase</fullName>
    </submittedName>
</protein>
<dbReference type="RefSeq" id="WP_114580970.1">
    <property type="nucleotide sequence ID" value="NZ_QPMH01000003.1"/>
</dbReference>
<keyword evidence="3" id="KW-1185">Reference proteome</keyword>
<gene>
    <name evidence="2" type="ORF">DRB17_04395</name>
</gene>
<dbReference type="GO" id="GO:0008757">
    <property type="term" value="F:S-adenosylmethionine-dependent methyltransferase activity"/>
    <property type="evidence" value="ECO:0007669"/>
    <property type="project" value="InterPro"/>
</dbReference>
<dbReference type="PANTHER" id="PTHR43591">
    <property type="entry name" value="METHYLTRANSFERASE"/>
    <property type="match status" value="1"/>
</dbReference>
<dbReference type="Gene3D" id="3.40.50.150">
    <property type="entry name" value="Vaccinia Virus protein VP39"/>
    <property type="match status" value="1"/>
</dbReference>
<feature type="domain" description="Methyltransferase type 11" evidence="1">
    <location>
        <begin position="46"/>
        <end position="134"/>
    </location>
</feature>
<dbReference type="InterPro" id="IPR029063">
    <property type="entry name" value="SAM-dependent_MTases_sf"/>
</dbReference>
<keyword evidence="2" id="KW-0808">Transferase</keyword>
<accession>A0A369TCI4</accession>
<evidence type="ECO:0000313" key="3">
    <source>
        <dbReference type="Proteomes" id="UP000253941"/>
    </source>
</evidence>
<dbReference type="AlphaFoldDB" id="A0A369TCI4"/>
<keyword evidence="2" id="KW-0489">Methyltransferase</keyword>
<organism evidence="2 3">
    <name type="scientific">Ferruginivarius sediminum</name>
    <dbReference type="NCBI Taxonomy" id="2661937"/>
    <lineage>
        <taxon>Bacteria</taxon>
        <taxon>Pseudomonadati</taxon>
        <taxon>Pseudomonadota</taxon>
        <taxon>Alphaproteobacteria</taxon>
        <taxon>Rhodospirillales</taxon>
        <taxon>Rhodospirillaceae</taxon>
        <taxon>Ferruginivarius</taxon>
    </lineage>
</organism>
<dbReference type="Pfam" id="PF08241">
    <property type="entry name" value="Methyltransf_11"/>
    <property type="match status" value="1"/>
</dbReference>
<dbReference type="SUPFAM" id="SSF53335">
    <property type="entry name" value="S-adenosyl-L-methionine-dependent methyltransferases"/>
    <property type="match status" value="1"/>
</dbReference>
<evidence type="ECO:0000313" key="2">
    <source>
        <dbReference type="EMBL" id="RDD63019.1"/>
    </source>
</evidence>
<name>A0A369TCI4_9PROT</name>
<dbReference type="CDD" id="cd02440">
    <property type="entry name" value="AdoMet_MTases"/>
    <property type="match status" value="1"/>
</dbReference>
<dbReference type="GO" id="GO:0032259">
    <property type="term" value="P:methylation"/>
    <property type="evidence" value="ECO:0007669"/>
    <property type="project" value="UniProtKB-KW"/>
</dbReference>
<dbReference type="InterPro" id="IPR013216">
    <property type="entry name" value="Methyltransf_11"/>
</dbReference>